<proteinExistence type="predicted"/>
<dbReference type="EMBL" id="CAJVPQ010018105">
    <property type="protein sequence ID" value="CAG8750178.1"/>
    <property type="molecule type" value="Genomic_DNA"/>
</dbReference>
<accession>A0A9N9IUC0</accession>
<evidence type="ECO:0000313" key="2">
    <source>
        <dbReference type="Proteomes" id="UP000789570"/>
    </source>
</evidence>
<feature type="non-terminal residue" evidence="1">
    <location>
        <position position="1"/>
    </location>
</feature>
<organism evidence="1 2">
    <name type="scientific">Funneliformis caledonium</name>
    <dbReference type="NCBI Taxonomy" id="1117310"/>
    <lineage>
        <taxon>Eukaryota</taxon>
        <taxon>Fungi</taxon>
        <taxon>Fungi incertae sedis</taxon>
        <taxon>Mucoromycota</taxon>
        <taxon>Glomeromycotina</taxon>
        <taxon>Glomeromycetes</taxon>
        <taxon>Glomerales</taxon>
        <taxon>Glomeraceae</taxon>
        <taxon>Funneliformis</taxon>
    </lineage>
</organism>
<gene>
    <name evidence="1" type="ORF">FCALED_LOCUS16260</name>
</gene>
<keyword evidence="2" id="KW-1185">Reference proteome</keyword>
<protein>
    <submittedName>
        <fullName evidence="1">8089_t:CDS:1</fullName>
    </submittedName>
</protein>
<name>A0A9N9IUC0_9GLOM</name>
<comment type="caution">
    <text evidence="1">The sequence shown here is derived from an EMBL/GenBank/DDBJ whole genome shotgun (WGS) entry which is preliminary data.</text>
</comment>
<dbReference type="Proteomes" id="UP000789570">
    <property type="component" value="Unassembled WGS sequence"/>
</dbReference>
<sequence>GNGLMNIDKLPPMNLLSGPRVVYRVDSFDEHQILLGFAHITSSSGSCYDPPS</sequence>
<dbReference type="AlphaFoldDB" id="A0A9N9IUC0"/>
<reference evidence="1" key="1">
    <citation type="submission" date="2021-06" db="EMBL/GenBank/DDBJ databases">
        <authorList>
            <person name="Kallberg Y."/>
            <person name="Tangrot J."/>
            <person name="Rosling A."/>
        </authorList>
    </citation>
    <scope>NUCLEOTIDE SEQUENCE</scope>
    <source>
        <strain evidence="1">UK204</strain>
    </source>
</reference>
<evidence type="ECO:0000313" key="1">
    <source>
        <dbReference type="EMBL" id="CAG8750178.1"/>
    </source>
</evidence>